<proteinExistence type="predicted"/>
<reference evidence="2" key="2">
    <citation type="submission" date="2023-06" db="EMBL/GenBank/DDBJ databases">
        <authorList>
            <consortium name="Lawrence Berkeley National Laboratory"/>
            <person name="Haridas S."/>
            <person name="Hensen N."/>
            <person name="Bonometti L."/>
            <person name="Westerberg I."/>
            <person name="Brannstrom I.O."/>
            <person name="Guillou S."/>
            <person name="Cros-Aarteil S."/>
            <person name="Calhoun S."/>
            <person name="Kuo A."/>
            <person name="Mondo S."/>
            <person name="Pangilinan J."/>
            <person name="Riley R."/>
            <person name="Labutti K."/>
            <person name="Andreopoulos B."/>
            <person name="Lipzen A."/>
            <person name="Chen C."/>
            <person name="Yanf M."/>
            <person name="Daum C."/>
            <person name="Ng V."/>
            <person name="Clum A."/>
            <person name="Steindorff A."/>
            <person name="Ohm R."/>
            <person name="Martin F."/>
            <person name="Silar P."/>
            <person name="Natvig D."/>
            <person name="Lalanne C."/>
            <person name="Gautier V."/>
            <person name="Ament-Velasquez S.L."/>
            <person name="Kruys A."/>
            <person name="Hutchinson M.I."/>
            <person name="Powell A.J."/>
            <person name="Barry K."/>
            <person name="Miller A.N."/>
            <person name="Grigoriev I.V."/>
            <person name="Debuchy R."/>
            <person name="Gladieux P."/>
            <person name="Thoren M.H."/>
            <person name="Johannesson H."/>
        </authorList>
    </citation>
    <scope>NUCLEOTIDE SEQUENCE</scope>
    <source>
        <strain evidence="2">SMH4131-1</strain>
    </source>
</reference>
<name>A0AAE0IVP9_9PEZI</name>
<feature type="chain" id="PRO_5042011095" evidence="1">
    <location>
        <begin position="22"/>
        <end position="178"/>
    </location>
</feature>
<comment type="caution">
    <text evidence="2">The sequence shown here is derived from an EMBL/GenBank/DDBJ whole genome shotgun (WGS) entry which is preliminary data.</text>
</comment>
<evidence type="ECO:0000256" key="1">
    <source>
        <dbReference type="SAM" id="SignalP"/>
    </source>
</evidence>
<evidence type="ECO:0000313" key="2">
    <source>
        <dbReference type="EMBL" id="KAK3331825.1"/>
    </source>
</evidence>
<keyword evidence="1" id="KW-0732">Signal</keyword>
<feature type="signal peptide" evidence="1">
    <location>
        <begin position="1"/>
        <end position="21"/>
    </location>
</feature>
<keyword evidence="3" id="KW-1185">Reference proteome</keyword>
<sequence>MKLIIATATTVILGLASLADASFFGADQIFPNILEVRPLCPVQDPWIPGVDEVPIVPVGGIPVSTPEISTSDMPITSHQSTGTRMAQLFITIAPSTSTTSGAPPLQTDVSWTDWMCCNLDCDVCYSGADCDEANKNADCNEPVTRDYPICCKVKHTDNGEKEKLTKPDGATEVSLVYG</sequence>
<evidence type="ECO:0000313" key="3">
    <source>
        <dbReference type="Proteomes" id="UP001286456"/>
    </source>
</evidence>
<dbReference type="EMBL" id="JAUEPO010000002">
    <property type="protein sequence ID" value="KAK3331825.1"/>
    <property type="molecule type" value="Genomic_DNA"/>
</dbReference>
<gene>
    <name evidence="2" type="ORF">B0T19DRAFT_397650</name>
</gene>
<accession>A0AAE0IVP9</accession>
<organism evidence="2 3">
    <name type="scientific">Cercophora scortea</name>
    <dbReference type="NCBI Taxonomy" id="314031"/>
    <lineage>
        <taxon>Eukaryota</taxon>
        <taxon>Fungi</taxon>
        <taxon>Dikarya</taxon>
        <taxon>Ascomycota</taxon>
        <taxon>Pezizomycotina</taxon>
        <taxon>Sordariomycetes</taxon>
        <taxon>Sordariomycetidae</taxon>
        <taxon>Sordariales</taxon>
        <taxon>Lasiosphaeriaceae</taxon>
        <taxon>Cercophora</taxon>
    </lineage>
</organism>
<dbReference type="AlphaFoldDB" id="A0AAE0IVP9"/>
<protein>
    <submittedName>
        <fullName evidence="2">Uncharacterized protein</fullName>
    </submittedName>
</protein>
<dbReference type="Proteomes" id="UP001286456">
    <property type="component" value="Unassembled WGS sequence"/>
</dbReference>
<reference evidence="2" key="1">
    <citation type="journal article" date="2023" name="Mol. Phylogenet. Evol.">
        <title>Genome-scale phylogeny and comparative genomics of the fungal order Sordariales.</title>
        <authorList>
            <person name="Hensen N."/>
            <person name="Bonometti L."/>
            <person name="Westerberg I."/>
            <person name="Brannstrom I.O."/>
            <person name="Guillou S."/>
            <person name="Cros-Aarteil S."/>
            <person name="Calhoun S."/>
            <person name="Haridas S."/>
            <person name="Kuo A."/>
            <person name="Mondo S."/>
            <person name="Pangilinan J."/>
            <person name="Riley R."/>
            <person name="LaButti K."/>
            <person name="Andreopoulos B."/>
            <person name="Lipzen A."/>
            <person name="Chen C."/>
            <person name="Yan M."/>
            <person name="Daum C."/>
            <person name="Ng V."/>
            <person name="Clum A."/>
            <person name="Steindorff A."/>
            <person name="Ohm R.A."/>
            <person name="Martin F."/>
            <person name="Silar P."/>
            <person name="Natvig D.O."/>
            <person name="Lalanne C."/>
            <person name="Gautier V."/>
            <person name="Ament-Velasquez S.L."/>
            <person name="Kruys A."/>
            <person name="Hutchinson M.I."/>
            <person name="Powell A.J."/>
            <person name="Barry K."/>
            <person name="Miller A.N."/>
            <person name="Grigoriev I.V."/>
            <person name="Debuchy R."/>
            <person name="Gladieux P."/>
            <person name="Hiltunen Thoren M."/>
            <person name="Johannesson H."/>
        </authorList>
    </citation>
    <scope>NUCLEOTIDE SEQUENCE</scope>
    <source>
        <strain evidence="2">SMH4131-1</strain>
    </source>
</reference>